<dbReference type="Proteomes" id="UP000308600">
    <property type="component" value="Unassembled WGS sequence"/>
</dbReference>
<reference evidence="1 2" key="1">
    <citation type="journal article" date="2019" name="Nat. Ecol. Evol.">
        <title>Megaphylogeny resolves global patterns of mushroom evolution.</title>
        <authorList>
            <person name="Varga T."/>
            <person name="Krizsan K."/>
            <person name="Foldi C."/>
            <person name="Dima B."/>
            <person name="Sanchez-Garcia M."/>
            <person name="Sanchez-Ramirez S."/>
            <person name="Szollosi G.J."/>
            <person name="Szarkandi J.G."/>
            <person name="Papp V."/>
            <person name="Albert L."/>
            <person name="Andreopoulos W."/>
            <person name="Angelini C."/>
            <person name="Antonin V."/>
            <person name="Barry K.W."/>
            <person name="Bougher N.L."/>
            <person name="Buchanan P."/>
            <person name="Buyck B."/>
            <person name="Bense V."/>
            <person name="Catcheside P."/>
            <person name="Chovatia M."/>
            <person name="Cooper J."/>
            <person name="Damon W."/>
            <person name="Desjardin D."/>
            <person name="Finy P."/>
            <person name="Geml J."/>
            <person name="Haridas S."/>
            <person name="Hughes K."/>
            <person name="Justo A."/>
            <person name="Karasinski D."/>
            <person name="Kautmanova I."/>
            <person name="Kiss B."/>
            <person name="Kocsube S."/>
            <person name="Kotiranta H."/>
            <person name="LaButti K.M."/>
            <person name="Lechner B.E."/>
            <person name="Liimatainen K."/>
            <person name="Lipzen A."/>
            <person name="Lukacs Z."/>
            <person name="Mihaltcheva S."/>
            <person name="Morgado L.N."/>
            <person name="Niskanen T."/>
            <person name="Noordeloos M.E."/>
            <person name="Ohm R.A."/>
            <person name="Ortiz-Santana B."/>
            <person name="Ovrebo C."/>
            <person name="Racz N."/>
            <person name="Riley R."/>
            <person name="Savchenko A."/>
            <person name="Shiryaev A."/>
            <person name="Soop K."/>
            <person name="Spirin V."/>
            <person name="Szebenyi C."/>
            <person name="Tomsovsky M."/>
            <person name="Tulloss R.E."/>
            <person name="Uehling J."/>
            <person name="Grigoriev I.V."/>
            <person name="Vagvolgyi C."/>
            <person name="Papp T."/>
            <person name="Martin F.M."/>
            <person name="Miettinen O."/>
            <person name="Hibbett D.S."/>
            <person name="Nagy L.G."/>
        </authorList>
    </citation>
    <scope>NUCLEOTIDE SEQUENCE [LARGE SCALE GENOMIC DNA]</scope>
    <source>
        <strain evidence="1 2">NL-1719</strain>
    </source>
</reference>
<evidence type="ECO:0000313" key="2">
    <source>
        <dbReference type="Proteomes" id="UP000308600"/>
    </source>
</evidence>
<sequence>MPARWGAGGESAQVMPVFPSPPEEIWLQILAQLPMDDIRTMALVNRTFHSYSRAFIWRTLTLGTVDSNDQEKAQRILRDPDLTPFVKHLRFSHSQFSLAGRYNLWFCSMPVRTKLGILKQVAWAHPITSFRRLYLSQRSIDLAVAIVPRLRNIRRLSVSVFYYLPTLPSLDPYRKLWSSLHVDRLRCLDLKFASTTSIQLVSEAIRDPSIVFTSLEVMVLDFAVYNMIPTLGLEENIRRIANLGRMTLRSLSISFMSTLEELAILLSGLNFFPKLLHLYFSSNGNNSSYTSSDVTFRNFIAKHKSTLVHLSLKDVVDTLFPSVQALAEGEDPGSCPTLESIHLICQRGLLAPTWSVGNPVLTPYSSTLTTLVVDHPWIGQSSLLYGFFGFEFEEILALIQSLYKSPNGCILRRLKVPIKFISPQLFDALAMYLEQLDTLDVLYGEVVGHRNSNRESQAGFVLFDLRDDSDRPPHTIGRVFQWNEVTGLSKLVSAGSEHENRSRQRDPGQHAITVPGAKNTLCKMGWAY</sequence>
<protein>
    <submittedName>
        <fullName evidence="1">Uncharacterized protein</fullName>
    </submittedName>
</protein>
<evidence type="ECO:0000313" key="1">
    <source>
        <dbReference type="EMBL" id="TFK63711.1"/>
    </source>
</evidence>
<keyword evidence="2" id="KW-1185">Reference proteome</keyword>
<organism evidence="1 2">
    <name type="scientific">Pluteus cervinus</name>
    <dbReference type="NCBI Taxonomy" id="181527"/>
    <lineage>
        <taxon>Eukaryota</taxon>
        <taxon>Fungi</taxon>
        <taxon>Dikarya</taxon>
        <taxon>Basidiomycota</taxon>
        <taxon>Agaricomycotina</taxon>
        <taxon>Agaricomycetes</taxon>
        <taxon>Agaricomycetidae</taxon>
        <taxon>Agaricales</taxon>
        <taxon>Pluteineae</taxon>
        <taxon>Pluteaceae</taxon>
        <taxon>Pluteus</taxon>
    </lineage>
</organism>
<dbReference type="EMBL" id="ML208509">
    <property type="protein sequence ID" value="TFK63711.1"/>
    <property type="molecule type" value="Genomic_DNA"/>
</dbReference>
<accession>A0ACD3ADH3</accession>
<gene>
    <name evidence="1" type="ORF">BDN72DRAFT_963748</name>
</gene>
<name>A0ACD3ADH3_9AGAR</name>
<proteinExistence type="predicted"/>